<dbReference type="InterPro" id="IPR050791">
    <property type="entry name" value="Aldo-Keto_reductase"/>
</dbReference>
<evidence type="ECO:0000256" key="1">
    <source>
        <dbReference type="ARBA" id="ARBA00023002"/>
    </source>
</evidence>
<dbReference type="InterPro" id="IPR036812">
    <property type="entry name" value="NAD(P)_OxRdtase_dom_sf"/>
</dbReference>
<dbReference type="Proteomes" id="UP000028782">
    <property type="component" value="Chromosome"/>
</dbReference>
<dbReference type="RefSeq" id="WP_043372032.1">
    <property type="nucleotide sequence ID" value="NZ_CP006704.1"/>
</dbReference>
<name>A0A076PKL7_COMTE</name>
<evidence type="ECO:0000313" key="3">
    <source>
        <dbReference type="EMBL" id="AIJ46243.1"/>
    </source>
</evidence>
<dbReference type="AlphaFoldDB" id="A0A076PKL7"/>
<evidence type="ECO:0000313" key="4">
    <source>
        <dbReference type="Proteomes" id="UP000028782"/>
    </source>
</evidence>
<dbReference type="HOGENOM" id="CLU_023205_2_1_4"/>
<accession>A0A076PKL7</accession>
<dbReference type="PANTHER" id="PTHR43625:SF77">
    <property type="entry name" value="ALDO-KETO REDUCTASE"/>
    <property type="match status" value="1"/>
</dbReference>
<reference evidence="3 4" key="1">
    <citation type="journal article" date="2014" name="Genome Announc.">
        <title>Complete Genome Sequence of Polychlorinated Biphenyl Degrader Comamonas testosteroni TK102 (NBRC 109938).</title>
        <authorList>
            <person name="Fukuda K."/>
            <person name="Hosoyama A."/>
            <person name="Tsuchikane K."/>
            <person name="Ohji S."/>
            <person name="Yamazoe A."/>
            <person name="Fujita N."/>
            <person name="Shintani M."/>
            <person name="Kimbara K."/>
        </authorList>
    </citation>
    <scope>NUCLEOTIDE SEQUENCE [LARGE SCALE GENOMIC DNA]</scope>
    <source>
        <strain evidence="3">TK102</strain>
    </source>
</reference>
<evidence type="ECO:0000259" key="2">
    <source>
        <dbReference type="Pfam" id="PF00248"/>
    </source>
</evidence>
<proteinExistence type="predicted"/>
<dbReference type="PANTHER" id="PTHR43625">
    <property type="entry name" value="AFLATOXIN B1 ALDEHYDE REDUCTASE"/>
    <property type="match status" value="1"/>
</dbReference>
<dbReference type="GO" id="GO:0016491">
    <property type="term" value="F:oxidoreductase activity"/>
    <property type="evidence" value="ECO:0007669"/>
    <property type="project" value="UniProtKB-KW"/>
</dbReference>
<dbReference type="GO" id="GO:0005737">
    <property type="term" value="C:cytoplasm"/>
    <property type="evidence" value="ECO:0007669"/>
    <property type="project" value="TreeGrafter"/>
</dbReference>
<sequence>MPSPLSPLPRVPLGVDGPLVGIQGLGCMGMSEFYGATDTSEASATLEQALALGVTLFDTADMYGLGANESFLAPFVKANRRRVVIATKFGYTRSVEQPDDWSLSNRPEYIRQAVDQSLLRLGIETIDLYYMHRRTPDVPLEDSIGAMEELVKAGKVRALGLCEASADELRAAHAIHPIAALQSEWSVFSRQIEQEIVPLASSLGVTIVPYAPLSRGLLTGAAFGQRLGADDFRRNFPRFQPENQAANAQLVATLDELAQARGISTAQLALAWLQTRARQLDVTAVPIPGTRRRTRLLENVEAATMALDDQEMAAIEPLAVAVQGISL</sequence>
<protein>
    <submittedName>
        <fullName evidence="3">Aldo/keto reductase</fullName>
    </submittedName>
</protein>
<dbReference type="InterPro" id="IPR023210">
    <property type="entry name" value="NADP_OxRdtase_dom"/>
</dbReference>
<dbReference type="Gene3D" id="3.20.20.100">
    <property type="entry name" value="NADP-dependent oxidoreductase domain"/>
    <property type="match status" value="1"/>
</dbReference>
<dbReference type="SUPFAM" id="SSF51430">
    <property type="entry name" value="NAD(P)-linked oxidoreductase"/>
    <property type="match status" value="1"/>
</dbReference>
<dbReference type="EMBL" id="CP006704">
    <property type="protein sequence ID" value="AIJ46243.1"/>
    <property type="molecule type" value="Genomic_DNA"/>
</dbReference>
<gene>
    <name evidence="3" type="ORF">O987_10590</name>
</gene>
<dbReference type="Pfam" id="PF00248">
    <property type="entry name" value="Aldo_ket_red"/>
    <property type="match status" value="1"/>
</dbReference>
<keyword evidence="1" id="KW-0560">Oxidoreductase</keyword>
<organism evidence="3 4">
    <name type="scientific">Comamonas testosteroni TK102</name>
    <dbReference type="NCBI Taxonomy" id="1392005"/>
    <lineage>
        <taxon>Bacteria</taxon>
        <taxon>Pseudomonadati</taxon>
        <taxon>Pseudomonadota</taxon>
        <taxon>Betaproteobacteria</taxon>
        <taxon>Burkholderiales</taxon>
        <taxon>Comamonadaceae</taxon>
        <taxon>Comamonas</taxon>
    </lineage>
</organism>
<dbReference type="KEGG" id="ctes:O987_10590"/>
<feature type="domain" description="NADP-dependent oxidoreductase" evidence="2">
    <location>
        <begin position="24"/>
        <end position="316"/>
    </location>
</feature>